<keyword evidence="6 7" id="KW-0472">Membrane</keyword>
<dbReference type="PANTHER" id="PTHR40074:SF2">
    <property type="entry name" value="O-ACETYLTRANSFERASE WECH"/>
    <property type="match status" value="1"/>
</dbReference>
<feature type="transmembrane region" description="Helical" evidence="7">
    <location>
        <begin position="134"/>
        <end position="154"/>
    </location>
</feature>
<dbReference type="Pfam" id="PF01757">
    <property type="entry name" value="Acyl_transf_3"/>
    <property type="match status" value="1"/>
</dbReference>
<feature type="transmembrane region" description="Helical" evidence="7">
    <location>
        <begin position="12"/>
        <end position="31"/>
    </location>
</feature>
<name>A0ABR9TQY3_9FLAO</name>
<keyword evidence="3" id="KW-1003">Cell membrane</keyword>
<feature type="transmembrane region" description="Helical" evidence="7">
    <location>
        <begin position="246"/>
        <end position="267"/>
    </location>
</feature>
<evidence type="ECO:0000256" key="4">
    <source>
        <dbReference type="ARBA" id="ARBA00022692"/>
    </source>
</evidence>
<gene>
    <name evidence="9" type="ORF">C4F50_22945</name>
</gene>
<proteinExistence type="inferred from homology"/>
<keyword evidence="5 7" id="KW-1133">Transmembrane helix</keyword>
<feature type="transmembrane region" description="Helical" evidence="7">
    <location>
        <begin position="51"/>
        <end position="70"/>
    </location>
</feature>
<organism evidence="9 10">
    <name type="scientific">Flavobacterium hungaricum</name>
    <dbReference type="NCBI Taxonomy" id="2082725"/>
    <lineage>
        <taxon>Bacteria</taxon>
        <taxon>Pseudomonadati</taxon>
        <taxon>Bacteroidota</taxon>
        <taxon>Flavobacteriia</taxon>
        <taxon>Flavobacteriales</taxon>
        <taxon>Flavobacteriaceae</taxon>
        <taxon>Flavobacterium</taxon>
    </lineage>
</organism>
<evidence type="ECO:0000256" key="2">
    <source>
        <dbReference type="ARBA" id="ARBA00007400"/>
    </source>
</evidence>
<keyword evidence="4 7" id="KW-0812">Transmembrane</keyword>
<protein>
    <recommendedName>
        <fullName evidence="8">Acyltransferase 3 domain-containing protein</fullName>
    </recommendedName>
</protein>
<evidence type="ECO:0000259" key="8">
    <source>
        <dbReference type="Pfam" id="PF01757"/>
    </source>
</evidence>
<dbReference type="InterPro" id="IPR002656">
    <property type="entry name" value="Acyl_transf_3_dom"/>
</dbReference>
<evidence type="ECO:0000256" key="7">
    <source>
        <dbReference type="SAM" id="Phobius"/>
    </source>
</evidence>
<comment type="subcellular location">
    <subcellularLocation>
        <location evidence="1">Cell membrane</location>
        <topology evidence="1">Multi-pass membrane protein</topology>
    </subcellularLocation>
</comment>
<feature type="transmembrane region" description="Helical" evidence="7">
    <location>
        <begin position="311"/>
        <end position="333"/>
    </location>
</feature>
<dbReference type="PANTHER" id="PTHR40074">
    <property type="entry name" value="O-ACETYLTRANSFERASE WECH"/>
    <property type="match status" value="1"/>
</dbReference>
<feature type="transmembrane region" description="Helical" evidence="7">
    <location>
        <begin position="161"/>
        <end position="182"/>
    </location>
</feature>
<feature type="transmembrane region" description="Helical" evidence="7">
    <location>
        <begin position="188"/>
        <end position="205"/>
    </location>
</feature>
<feature type="transmembrane region" description="Helical" evidence="7">
    <location>
        <begin position="217"/>
        <end position="240"/>
    </location>
</feature>
<evidence type="ECO:0000313" key="10">
    <source>
        <dbReference type="Proteomes" id="UP000640614"/>
    </source>
</evidence>
<feature type="domain" description="Acyltransferase 3" evidence="8">
    <location>
        <begin position="9"/>
        <end position="332"/>
    </location>
</feature>
<dbReference type="Proteomes" id="UP000640614">
    <property type="component" value="Unassembled WGS sequence"/>
</dbReference>
<evidence type="ECO:0000256" key="6">
    <source>
        <dbReference type="ARBA" id="ARBA00023136"/>
    </source>
</evidence>
<accession>A0ABR9TQY3</accession>
<evidence type="ECO:0000256" key="1">
    <source>
        <dbReference type="ARBA" id="ARBA00004651"/>
    </source>
</evidence>
<reference evidence="9 10" key="1">
    <citation type="submission" date="2018-07" db="EMBL/GenBank/DDBJ databases">
        <title>Genome assembly of strain KB82.</title>
        <authorList>
            <person name="Kukolya J."/>
            <person name="Horvath B."/>
            <person name="Nagy I."/>
            <person name="Toth A."/>
        </authorList>
    </citation>
    <scope>NUCLEOTIDE SEQUENCE [LARGE SCALE GENOMIC DNA]</scope>
    <source>
        <strain evidence="9 10">Kb82</strain>
    </source>
</reference>
<evidence type="ECO:0000256" key="3">
    <source>
        <dbReference type="ARBA" id="ARBA00022475"/>
    </source>
</evidence>
<comment type="similarity">
    <text evidence="2">Belongs to the acyltransferase 3 family.</text>
</comment>
<comment type="caution">
    <text evidence="9">The sequence shown here is derived from an EMBL/GenBank/DDBJ whole genome shotgun (WGS) entry which is preliminary data.</text>
</comment>
<feature type="transmembrane region" description="Helical" evidence="7">
    <location>
        <begin position="287"/>
        <end position="305"/>
    </location>
</feature>
<dbReference type="EMBL" id="PRDM01000006">
    <property type="protein sequence ID" value="MBE8727784.1"/>
    <property type="molecule type" value="Genomic_DNA"/>
</dbReference>
<evidence type="ECO:0000256" key="5">
    <source>
        <dbReference type="ARBA" id="ARBA00022989"/>
    </source>
</evidence>
<feature type="transmembrane region" description="Helical" evidence="7">
    <location>
        <begin position="82"/>
        <end position="103"/>
    </location>
</feature>
<evidence type="ECO:0000313" key="9">
    <source>
        <dbReference type="EMBL" id="MBE8727784.1"/>
    </source>
</evidence>
<sequence length="347" mass="40375">MLETKPNLLWISYLRVFSTVAVIFLHASSPLVSSYKTLTFSAWNTANFFDAVSRFCVPVFVMISGALLFNKNLEIGQFFKKRVIRILLPFIFWSICYALYVIFIKTDFYKTASFLEIIKKIVRSVYFGSAYHLWYIYMLLGLLLIVPILNFWVIRAKKKEIHYFLIIWFVTLLVKNFKIGAFMPNIELSFFSEYTGYLVLGYYLSTIEIKNIRKFQLTSLVLFIFGILMTFIGTCFLTIFQKKLNTSLYDFFSLNVLISSIGLFLFFRSSDLFNRKQNWICSQINQYSYGIYLTHVLVLWTLENIGINGLLFSPFVGIPLTVFLCLLIALCIVKILNLTKFGSYVSG</sequence>
<keyword evidence="10" id="KW-1185">Reference proteome</keyword>